<organism evidence="6 7">
    <name type="scientific">Coemansia asiatica</name>
    <dbReference type="NCBI Taxonomy" id="1052880"/>
    <lineage>
        <taxon>Eukaryota</taxon>
        <taxon>Fungi</taxon>
        <taxon>Fungi incertae sedis</taxon>
        <taxon>Zoopagomycota</taxon>
        <taxon>Kickxellomycotina</taxon>
        <taxon>Kickxellomycetes</taxon>
        <taxon>Kickxellales</taxon>
        <taxon>Kickxellaceae</taxon>
        <taxon>Coemansia</taxon>
    </lineage>
</organism>
<dbReference type="GO" id="GO:0006312">
    <property type="term" value="P:mitotic recombination"/>
    <property type="evidence" value="ECO:0007669"/>
    <property type="project" value="TreeGrafter"/>
</dbReference>
<feature type="compositionally biased region" description="Polar residues" evidence="5">
    <location>
        <begin position="404"/>
        <end position="415"/>
    </location>
</feature>
<comment type="caution">
    <text evidence="6">The sequence shown here is derived from an EMBL/GenBank/DDBJ whole genome shotgun (WGS) entry which is preliminary data.</text>
</comment>
<feature type="compositionally biased region" description="Low complexity" evidence="5">
    <location>
        <begin position="382"/>
        <end position="403"/>
    </location>
</feature>
<name>A0A9W8CLI8_9FUNG</name>
<dbReference type="EMBL" id="JANBOH010000036">
    <property type="protein sequence ID" value="KAJ1647212.1"/>
    <property type="molecule type" value="Genomic_DNA"/>
</dbReference>
<dbReference type="GO" id="GO:0045002">
    <property type="term" value="P:double-strand break repair via single-strand annealing"/>
    <property type="evidence" value="ECO:0007669"/>
    <property type="project" value="TreeGrafter"/>
</dbReference>
<sequence>MSHFSSTQSKGDPENQYGATNLAFGDEEAMRMQSLLRKKLGPEHVSTRQGMGGSRLSYIEGWRIISIANEVFGFNGWRSNIQNLTIDFMDMTEGGRFNIGASCVVRVTLKDGTYREDVGYGMIENTKSKGQALEKVKKEATTDALKRAMRQFGNVLGNCVYDKEYVKNLMQVQKQSRGRIQGDNLYRYTDMEDAQSAQQPNSIQKQIQSMPPQHQPQQQQQQIQQMQPPPQPSGNVAQRQPWNSEDSSHRRIVGQPSNGPASLVDPTSVSGFNQPTALKSADASSDFDMDELDDDGMLDMIDDLETDRPVIHESPSSFGFARASNPQQLMTPIRSNMANGGSAPSSAASANAGMHGSGGHSVAEAAGIANPAPRNLNTQLVSANQQQQQQQQQTMQAQSNSSSGARQTGTSSNGSDAAMAAERPRSFADITSFVPTSQSSSAKSGVSRQLSISDNDAESAAKRRF</sequence>
<dbReference type="Pfam" id="PF04098">
    <property type="entry name" value="Rad52_Rad22"/>
    <property type="match status" value="1"/>
</dbReference>
<feature type="compositionally biased region" description="Low complexity" evidence="5">
    <location>
        <begin position="206"/>
        <end position="226"/>
    </location>
</feature>
<feature type="compositionally biased region" description="Polar residues" evidence="5">
    <location>
        <begin position="195"/>
        <end position="205"/>
    </location>
</feature>
<dbReference type="GO" id="GO:0003697">
    <property type="term" value="F:single-stranded DNA binding"/>
    <property type="evidence" value="ECO:0007669"/>
    <property type="project" value="UniProtKB-ARBA"/>
</dbReference>
<keyword evidence="7" id="KW-1185">Reference proteome</keyword>
<feature type="compositionally biased region" description="Polar residues" evidence="5">
    <location>
        <begin position="255"/>
        <end position="277"/>
    </location>
</feature>
<dbReference type="PANTHER" id="PTHR12132">
    <property type="entry name" value="DNA REPAIR AND RECOMBINATION PROTEIN RAD52, RAD59"/>
    <property type="match status" value="1"/>
</dbReference>
<feature type="compositionally biased region" description="Low complexity" evidence="5">
    <location>
        <begin position="335"/>
        <end position="354"/>
    </location>
</feature>
<evidence type="ECO:0000256" key="2">
    <source>
        <dbReference type="ARBA" id="ARBA00022763"/>
    </source>
</evidence>
<dbReference type="AlphaFoldDB" id="A0A9W8CLI8"/>
<feature type="region of interest" description="Disordered" evidence="5">
    <location>
        <begin position="193"/>
        <end position="290"/>
    </location>
</feature>
<keyword evidence="3" id="KW-0233">DNA recombination</keyword>
<dbReference type="Gene3D" id="3.30.390.80">
    <property type="entry name" value="DNA repair protein Rad52/59/22"/>
    <property type="match status" value="1"/>
</dbReference>
<evidence type="ECO:0000313" key="6">
    <source>
        <dbReference type="EMBL" id="KAJ1647212.1"/>
    </source>
</evidence>
<evidence type="ECO:0000256" key="3">
    <source>
        <dbReference type="ARBA" id="ARBA00023172"/>
    </source>
</evidence>
<dbReference type="PANTHER" id="PTHR12132:SF1">
    <property type="entry name" value="DNA REPAIR PROTEIN RAD52 HOMOLOG"/>
    <property type="match status" value="1"/>
</dbReference>
<proteinExistence type="inferred from homology"/>
<protein>
    <submittedName>
        <fullName evidence="6">DNA repair protein rad52</fullName>
    </submittedName>
</protein>
<feature type="region of interest" description="Disordered" evidence="5">
    <location>
        <begin position="381"/>
        <end position="465"/>
    </location>
</feature>
<dbReference type="GO" id="GO:0005634">
    <property type="term" value="C:nucleus"/>
    <property type="evidence" value="ECO:0007669"/>
    <property type="project" value="TreeGrafter"/>
</dbReference>
<comment type="similarity">
    <text evidence="1">Belongs to the RAD52 family.</text>
</comment>
<dbReference type="SUPFAM" id="SSF54768">
    <property type="entry name" value="dsRNA-binding domain-like"/>
    <property type="match status" value="1"/>
</dbReference>
<accession>A0A9W8CLI8</accession>
<dbReference type="Proteomes" id="UP001145021">
    <property type="component" value="Unassembled WGS sequence"/>
</dbReference>
<feature type="region of interest" description="Disordered" evidence="5">
    <location>
        <begin position="333"/>
        <end position="362"/>
    </location>
</feature>
<dbReference type="GO" id="GO:0000724">
    <property type="term" value="P:double-strand break repair via homologous recombination"/>
    <property type="evidence" value="ECO:0007669"/>
    <property type="project" value="UniProtKB-ARBA"/>
</dbReference>
<feature type="compositionally biased region" description="Polar residues" evidence="5">
    <location>
        <begin position="433"/>
        <end position="454"/>
    </location>
</feature>
<dbReference type="InterPro" id="IPR042525">
    <property type="entry name" value="Rad52_Rad59_Rad22_sf"/>
</dbReference>
<gene>
    <name evidence="6" type="primary">RAD52</name>
    <name evidence="6" type="ORF">LPJ64_001397</name>
</gene>
<evidence type="ECO:0000256" key="4">
    <source>
        <dbReference type="ARBA" id="ARBA00023204"/>
    </source>
</evidence>
<keyword evidence="2" id="KW-0227">DNA damage</keyword>
<dbReference type="InterPro" id="IPR041247">
    <property type="entry name" value="Rad52_fam"/>
</dbReference>
<dbReference type="FunFam" id="3.30.390.80:FF:000001">
    <property type="entry name" value="DNA repair protein RAD52 homolog"/>
    <property type="match status" value="1"/>
</dbReference>
<dbReference type="InterPro" id="IPR007232">
    <property type="entry name" value="Rad52_Rad59_Rad22"/>
</dbReference>
<reference evidence="6" key="1">
    <citation type="submission" date="2022-07" db="EMBL/GenBank/DDBJ databases">
        <title>Phylogenomic reconstructions and comparative analyses of Kickxellomycotina fungi.</title>
        <authorList>
            <person name="Reynolds N.K."/>
            <person name="Stajich J.E."/>
            <person name="Barry K."/>
            <person name="Grigoriev I.V."/>
            <person name="Crous P."/>
            <person name="Smith M.E."/>
        </authorList>
    </citation>
    <scope>NUCLEOTIDE SEQUENCE</scope>
    <source>
        <strain evidence="6">NBRC 105413</strain>
    </source>
</reference>
<evidence type="ECO:0000313" key="7">
    <source>
        <dbReference type="Proteomes" id="UP001145021"/>
    </source>
</evidence>
<evidence type="ECO:0000256" key="5">
    <source>
        <dbReference type="SAM" id="MobiDB-lite"/>
    </source>
</evidence>
<evidence type="ECO:0000256" key="1">
    <source>
        <dbReference type="ARBA" id="ARBA00006638"/>
    </source>
</evidence>
<feature type="compositionally biased region" description="Polar residues" evidence="5">
    <location>
        <begin position="234"/>
        <end position="245"/>
    </location>
</feature>
<keyword evidence="4" id="KW-0234">DNA repair</keyword>